<dbReference type="InterPro" id="IPR027417">
    <property type="entry name" value="P-loop_NTPase"/>
</dbReference>
<evidence type="ECO:0000313" key="4">
    <source>
        <dbReference type="EMBL" id="PMD12907.1"/>
    </source>
</evidence>
<name>A0A2J6PFV0_9HELO</name>
<dbReference type="Pfam" id="PF13087">
    <property type="entry name" value="AAA_12"/>
    <property type="match status" value="1"/>
</dbReference>
<dbReference type="OrthoDB" id="3564945at2759"/>
<evidence type="ECO:0000259" key="2">
    <source>
        <dbReference type="Pfam" id="PF13086"/>
    </source>
</evidence>
<evidence type="ECO:0008006" key="6">
    <source>
        <dbReference type="Google" id="ProtNLM"/>
    </source>
</evidence>
<feature type="compositionally biased region" description="Gly residues" evidence="1">
    <location>
        <begin position="17"/>
        <end position="31"/>
    </location>
</feature>
<dbReference type="EMBL" id="KZ613540">
    <property type="protein sequence ID" value="PMD12907.1"/>
    <property type="molecule type" value="Genomic_DNA"/>
</dbReference>
<sequence>MPPKAGQKAGQNNSGIYGSGAGRPGGQGRPGGNATHQGGLGIKRKAGAGGDGRPAKHKKTKLDAKRAMAIEELKNWNDDLQFKGKARGGDYPQASISKPFNNPKPCAIVTTKTGLKDIDDRALYFPNFKMQFDMYSQSPAINVSHNGWEFKIDTSRMKRKPAANGDGYKVLDATELDADKVGVLDLSKHLESDLQHLAMKDADLQALSAFGTIKQTPELSGLVFFTFNAKRKVRARWVGSGPEKKDPEVERFLESFNSKNPPLVTIARKTQVYWPELDGNWLHRVRIVANRGLMPYFTDDVNLIVGDRFKKYRDDPNMRLRHMPWMARPGQTDKEAITEYASHVARKSFGTMEEWELTIGAALCFEVEFENNCIDKYFNAATEHKMKIISVRGTYAQAEVSLKPVKDIAAPPIVGGTQFVMRLGTTDVPKENDENAAPETAKENDGNAAPETPKENDGNAAPETPKENDKPAETTNTDDANKPEASTAPVDPAAPAPEKMQLDTSLDSLVKNKPATQKDAKLKRKAAKNAQLAEQEGQAGGSGAAEGAGALNPAETGAPASGGEDVPMAGTENAEAPVDKGKEKEKTPEPEPEPEQEKEEEKEKENGEEQKWRCRASERETSKSFVMSFTFEKFDKDVFKVGQEMMVNLHMKRNDLPSKRMLTAIRYLSQADTDNPVAAYLSAFLLGDELPDGKGKETPMKAAKDLEPIMKKIFDKFVKGMGLNGPQQAAWNSIFNTTNCVNMVQGPPGTGKTKLDVAIAITFALLGFRVAMCAPSNKATEALMVGLIKQVEPLLKEFPDLKKHFNILYFPSTAIFKEQLEVSEEDVAGEAIAGDAEAAAKSDVKPFMLWTQVIEHFKSRSEDEELKAEEREEVKQWLQTLRNIRAGLPMNGKQFKKFHKLGNKAVKEIVNGKSVKIIVSTSNNSAQLFDFGFKPDALILDECAFATEQDTAVPLALKVSYLVLSGDHAQLQPIFGSTGKQEYWHQVGLSLFERALRNGNVPLFRLKINYRMHPEIALLPGMLSYGWLGCDESTSAEKDTYIFLREYYHKHKRYQDIRHRALYNKEKKWTSIRRLFFHVKDARSAALEGDTSLVNYATAWAIVEEVTQMFMYEAPPERKLPHLDPSKMLIATGYAAQKLLIEKLLKLIWEYKAWDMSTVPRVVTIDSVQGSECEFMLLDLTAANEHRGAMIGFLKSWNRMNVVLTRAQEVLWIYGNIECWRSELQTIVEYQKGKKFAYFLIDLLDKGDIVPLEGRNTIPKDLVELESGSEKNWTLEMPHADPEESKLRGKANYCSITYKNSYKQKVPERRQKVVQYEQKLLALLEAFRDKARAMEAQFQATGDVETALFNDDDDAGEEEGAGGGAGNDSDDEMEGPGRRVTNAGNSKETDEQPLEGEDELLAQLNSLDPDREDTGSQMDLGEAPKNGKTGEISTTFSPRPTANIDDEEPDDNQSGPAPKQTKGKGKATKAPKANKGKGKATGKGNLE</sequence>
<evidence type="ECO:0000259" key="3">
    <source>
        <dbReference type="Pfam" id="PF13087"/>
    </source>
</evidence>
<dbReference type="PANTHER" id="PTHR10887">
    <property type="entry name" value="DNA2/NAM7 HELICASE FAMILY"/>
    <property type="match status" value="1"/>
</dbReference>
<feature type="domain" description="DNA2/NAM7 helicase-like C-terminal" evidence="3">
    <location>
        <begin position="989"/>
        <end position="1217"/>
    </location>
</feature>
<proteinExistence type="predicted"/>
<dbReference type="InterPro" id="IPR045055">
    <property type="entry name" value="DNA2/NAM7-like"/>
</dbReference>
<dbReference type="InterPro" id="IPR041677">
    <property type="entry name" value="DNA2/NAM7_AAA_11"/>
</dbReference>
<evidence type="ECO:0000313" key="5">
    <source>
        <dbReference type="Proteomes" id="UP000235672"/>
    </source>
</evidence>
<feature type="domain" description="DNA2/NAM7 helicase helicase" evidence="2">
    <location>
        <begin position="723"/>
        <end position="975"/>
    </location>
</feature>
<dbReference type="SUPFAM" id="SSF52540">
    <property type="entry name" value="P-loop containing nucleoside triphosphate hydrolases"/>
    <property type="match status" value="1"/>
</dbReference>
<protein>
    <recommendedName>
        <fullName evidence="6">DNA2/NAM7 helicase-like C-terminal domain-containing protein</fullName>
    </recommendedName>
</protein>
<feature type="compositionally biased region" description="Acidic residues" evidence="1">
    <location>
        <begin position="1391"/>
        <end position="1400"/>
    </location>
</feature>
<reference evidence="4 5" key="1">
    <citation type="submission" date="2016-05" db="EMBL/GenBank/DDBJ databases">
        <title>A degradative enzymes factory behind the ericoid mycorrhizal symbiosis.</title>
        <authorList>
            <consortium name="DOE Joint Genome Institute"/>
            <person name="Martino E."/>
            <person name="Morin E."/>
            <person name="Grelet G."/>
            <person name="Kuo A."/>
            <person name="Kohler A."/>
            <person name="Daghino S."/>
            <person name="Barry K."/>
            <person name="Choi C."/>
            <person name="Cichocki N."/>
            <person name="Clum A."/>
            <person name="Copeland A."/>
            <person name="Hainaut M."/>
            <person name="Haridas S."/>
            <person name="Labutti K."/>
            <person name="Lindquist E."/>
            <person name="Lipzen A."/>
            <person name="Khouja H.-R."/>
            <person name="Murat C."/>
            <person name="Ohm R."/>
            <person name="Olson A."/>
            <person name="Spatafora J."/>
            <person name="Veneault-Fourrey C."/>
            <person name="Henrissat B."/>
            <person name="Grigoriev I."/>
            <person name="Martin F."/>
            <person name="Perotto S."/>
        </authorList>
    </citation>
    <scope>NUCLEOTIDE SEQUENCE [LARGE SCALE GENOMIC DNA]</scope>
    <source>
        <strain evidence="4 5">UAMH 7357</strain>
    </source>
</reference>
<dbReference type="Pfam" id="PF13086">
    <property type="entry name" value="AAA_11"/>
    <property type="match status" value="1"/>
</dbReference>
<dbReference type="GO" id="GO:0031048">
    <property type="term" value="P:regulatory ncRNA-mediated heterochromatin formation"/>
    <property type="evidence" value="ECO:0007669"/>
    <property type="project" value="TreeGrafter"/>
</dbReference>
<dbReference type="STRING" id="1745343.A0A2J6PFV0"/>
<gene>
    <name evidence="4" type="ORF">NA56DRAFT_452720</name>
</gene>
<feature type="region of interest" description="Disordered" evidence="1">
    <location>
        <begin position="1350"/>
        <end position="1487"/>
    </location>
</feature>
<keyword evidence="5" id="KW-1185">Reference proteome</keyword>
<feature type="compositionally biased region" description="Basic and acidic residues" evidence="1">
    <location>
        <begin position="577"/>
        <end position="589"/>
    </location>
</feature>
<feature type="region of interest" description="Disordered" evidence="1">
    <location>
        <begin position="1"/>
        <end position="63"/>
    </location>
</feature>
<feature type="region of interest" description="Disordered" evidence="1">
    <location>
        <begin position="428"/>
        <end position="619"/>
    </location>
</feature>
<dbReference type="Gene3D" id="3.40.50.300">
    <property type="entry name" value="P-loop containing nucleotide triphosphate hydrolases"/>
    <property type="match status" value="2"/>
</dbReference>
<feature type="compositionally biased region" description="Polar residues" evidence="1">
    <location>
        <begin position="1431"/>
        <end position="1440"/>
    </location>
</feature>
<feature type="compositionally biased region" description="Basic residues" evidence="1">
    <location>
        <begin position="1461"/>
        <end position="1480"/>
    </location>
</feature>
<feature type="compositionally biased region" description="Basic and acidic residues" evidence="1">
    <location>
        <begin position="599"/>
        <end position="619"/>
    </location>
</feature>
<organism evidence="4 5">
    <name type="scientific">Hyaloscypha hepaticicola</name>
    <dbReference type="NCBI Taxonomy" id="2082293"/>
    <lineage>
        <taxon>Eukaryota</taxon>
        <taxon>Fungi</taxon>
        <taxon>Dikarya</taxon>
        <taxon>Ascomycota</taxon>
        <taxon>Pezizomycotina</taxon>
        <taxon>Leotiomycetes</taxon>
        <taxon>Helotiales</taxon>
        <taxon>Hyaloscyphaceae</taxon>
        <taxon>Hyaloscypha</taxon>
    </lineage>
</organism>
<feature type="compositionally biased region" description="Acidic residues" evidence="1">
    <location>
        <begin position="1350"/>
        <end position="1360"/>
    </location>
</feature>
<dbReference type="Proteomes" id="UP000235672">
    <property type="component" value="Unassembled WGS sequence"/>
</dbReference>
<dbReference type="InterPro" id="IPR041679">
    <property type="entry name" value="DNA2/NAM7-like_C"/>
</dbReference>
<evidence type="ECO:0000256" key="1">
    <source>
        <dbReference type="SAM" id="MobiDB-lite"/>
    </source>
</evidence>
<dbReference type="GO" id="GO:0004386">
    <property type="term" value="F:helicase activity"/>
    <property type="evidence" value="ECO:0007669"/>
    <property type="project" value="InterPro"/>
</dbReference>
<dbReference type="PANTHER" id="PTHR10887:SF341">
    <property type="entry name" value="NFX1-TYPE ZINC FINGER-CONTAINING PROTEIN 1"/>
    <property type="match status" value="1"/>
</dbReference>
<accession>A0A2J6PFV0</accession>
<dbReference type="GO" id="GO:0031380">
    <property type="term" value="C:nuclear RNA-directed RNA polymerase complex"/>
    <property type="evidence" value="ECO:0007669"/>
    <property type="project" value="TreeGrafter"/>
</dbReference>